<accession>A0ACB8CU98</accession>
<organism evidence="1 2">
    <name type="scientific">Dermacentor silvarum</name>
    <name type="common">Tick</name>
    <dbReference type="NCBI Taxonomy" id="543639"/>
    <lineage>
        <taxon>Eukaryota</taxon>
        <taxon>Metazoa</taxon>
        <taxon>Ecdysozoa</taxon>
        <taxon>Arthropoda</taxon>
        <taxon>Chelicerata</taxon>
        <taxon>Arachnida</taxon>
        <taxon>Acari</taxon>
        <taxon>Parasitiformes</taxon>
        <taxon>Ixodida</taxon>
        <taxon>Ixodoidea</taxon>
        <taxon>Ixodidae</taxon>
        <taxon>Rhipicephalinae</taxon>
        <taxon>Dermacentor</taxon>
    </lineage>
</organism>
<proteinExistence type="predicted"/>
<evidence type="ECO:0000313" key="1">
    <source>
        <dbReference type="EMBL" id="KAH7952755.1"/>
    </source>
</evidence>
<dbReference type="Proteomes" id="UP000821865">
    <property type="component" value="Chromosome 4"/>
</dbReference>
<gene>
    <name evidence="1" type="ORF">HPB49_000928</name>
</gene>
<comment type="caution">
    <text evidence="1">The sequence shown here is derived from an EMBL/GenBank/DDBJ whole genome shotgun (WGS) entry which is preliminary data.</text>
</comment>
<sequence length="198" mass="22440">MSFTECDSEQQLVSTSYLSGLSPFNQTGSPSLIERVKEKLRENTRKLLCLPLTPHQTLPDSLCEDTFFGLPVIVRSLIELHHGITELYDWQRECLSLPALSQRKNLIYSLPTSGGKTLVAEILAFKEILCCRKNVLFILPYVSIVQEKVRSMSSFGVDLNFLVEEYAGSRGALPPPKEDSAVLSTLPPLRRRTFWWIH</sequence>
<evidence type="ECO:0000313" key="2">
    <source>
        <dbReference type="Proteomes" id="UP000821865"/>
    </source>
</evidence>
<dbReference type="EMBL" id="CM023473">
    <property type="protein sequence ID" value="KAH7952755.1"/>
    <property type="molecule type" value="Genomic_DNA"/>
</dbReference>
<protein>
    <submittedName>
        <fullName evidence="1">Uncharacterized protein</fullName>
    </submittedName>
</protein>
<reference evidence="1" key="1">
    <citation type="submission" date="2020-05" db="EMBL/GenBank/DDBJ databases">
        <title>Large-scale comparative analyses of tick genomes elucidate their genetic diversity and vector capacities.</title>
        <authorList>
            <person name="Jia N."/>
            <person name="Wang J."/>
            <person name="Shi W."/>
            <person name="Du L."/>
            <person name="Sun Y."/>
            <person name="Zhan W."/>
            <person name="Jiang J."/>
            <person name="Wang Q."/>
            <person name="Zhang B."/>
            <person name="Ji P."/>
            <person name="Sakyi L.B."/>
            <person name="Cui X."/>
            <person name="Yuan T."/>
            <person name="Jiang B."/>
            <person name="Yang W."/>
            <person name="Lam T.T.-Y."/>
            <person name="Chang Q."/>
            <person name="Ding S."/>
            <person name="Wang X."/>
            <person name="Zhu J."/>
            <person name="Ruan X."/>
            <person name="Zhao L."/>
            <person name="Wei J."/>
            <person name="Que T."/>
            <person name="Du C."/>
            <person name="Cheng J."/>
            <person name="Dai P."/>
            <person name="Han X."/>
            <person name="Huang E."/>
            <person name="Gao Y."/>
            <person name="Liu J."/>
            <person name="Shao H."/>
            <person name="Ye R."/>
            <person name="Li L."/>
            <person name="Wei W."/>
            <person name="Wang X."/>
            <person name="Wang C."/>
            <person name="Yang T."/>
            <person name="Huo Q."/>
            <person name="Li W."/>
            <person name="Guo W."/>
            <person name="Chen H."/>
            <person name="Zhou L."/>
            <person name="Ni X."/>
            <person name="Tian J."/>
            <person name="Zhou Y."/>
            <person name="Sheng Y."/>
            <person name="Liu T."/>
            <person name="Pan Y."/>
            <person name="Xia L."/>
            <person name="Li J."/>
            <person name="Zhao F."/>
            <person name="Cao W."/>
        </authorList>
    </citation>
    <scope>NUCLEOTIDE SEQUENCE</scope>
    <source>
        <strain evidence="1">Dsil-2018</strain>
    </source>
</reference>
<keyword evidence="2" id="KW-1185">Reference proteome</keyword>
<name>A0ACB8CU98_DERSI</name>